<dbReference type="GeneID" id="63838001"/>
<evidence type="ECO:0000313" key="2">
    <source>
        <dbReference type="EMBL" id="KAF3761717.1"/>
    </source>
</evidence>
<protein>
    <submittedName>
        <fullName evidence="2">Uncharacterized protein</fullName>
    </submittedName>
</protein>
<dbReference type="Proteomes" id="UP000803844">
    <property type="component" value="Unassembled WGS sequence"/>
</dbReference>
<feature type="compositionally biased region" description="Acidic residues" evidence="1">
    <location>
        <begin position="29"/>
        <end position="48"/>
    </location>
</feature>
<evidence type="ECO:0000256" key="1">
    <source>
        <dbReference type="SAM" id="MobiDB-lite"/>
    </source>
</evidence>
<dbReference type="RefSeq" id="XP_040772696.1">
    <property type="nucleotide sequence ID" value="XM_040920872.1"/>
</dbReference>
<feature type="region of interest" description="Disordered" evidence="1">
    <location>
        <begin position="14"/>
        <end position="58"/>
    </location>
</feature>
<dbReference type="EMBL" id="MU032351">
    <property type="protein sequence ID" value="KAF3761717.1"/>
    <property type="molecule type" value="Genomic_DNA"/>
</dbReference>
<sequence>MGAMYLLSLISRPWAGGQGQGQAGSGTGDMDEDGDLDEERGQEEDQILEEGRGGGTAGYERMIMSKILSRTLSRFPVPNGKGKRLPENGYSLCRSAQEKEPNGVEKA</sequence>
<name>A0A9P5CL02_CRYP1</name>
<proteinExistence type="predicted"/>
<keyword evidence="3" id="KW-1185">Reference proteome</keyword>
<comment type="caution">
    <text evidence="2">The sequence shown here is derived from an EMBL/GenBank/DDBJ whole genome shotgun (WGS) entry which is preliminary data.</text>
</comment>
<feature type="region of interest" description="Disordered" evidence="1">
    <location>
        <begin position="74"/>
        <end position="107"/>
    </location>
</feature>
<evidence type="ECO:0000313" key="3">
    <source>
        <dbReference type="Proteomes" id="UP000803844"/>
    </source>
</evidence>
<feature type="compositionally biased region" description="Basic and acidic residues" evidence="1">
    <location>
        <begin position="96"/>
        <end position="107"/>
    </location>
</feature>
<dbReference type="AlphaFoldDB" id="A0A9P5CL02"/>
<reference evidence="2" key="1">
    <citation type="journal article" date="2020" name="Phytopathology">
        <title>Genome sequence of the chestnut blight fungus Cryphonectria parasitica EP155: A fundamental resource for an archetypical invasive plant pathogen.</title>
        <authorList>
            <person name="Crouch J.A."/>
            <person name="Dawe A."/>
            <person name="Aerts A."/>
            <person name="Barry K."/>
            <person name="Churchill A.C.L."/>
            <person name="Grimwood J."/>
            <person name="Hillman B."/>
            <person name="Milgroom M.G."/>
            <person name="Pangilinan J."/>
            <person name="Smith M."/>
            <person name="Salamov A."/>
            <person name="Schmutz J."/>
            <person name="Yadav J."/>
            <person name="Grigoriev I.V."/>
            <person name="Nuss D."/>
        </authorList>
    </citation>
    <scope>NUCLEOTIDE SEQUENCE</scope>
    <source>
        <strain evidence="2">EP155</strain>
    </source>
</reference>
<accession>A0A9P5CL02</accession>
<gene>
    <name evidence="2" type="ORF">M406DRAFT_333770</name>
</gene>
<organism evidence="2 3">
    <name type="scientific">Cryphonectria parasitica (strain ATCC 38755 / EP155)</name>
    <dbReference type="NCBI Taxonomy" id="660469"/>
    <lineage>
        <taxon>Eukaryota</taxon>
        <taxon>Fungi</taxon>
        <taxon>Dikarya</taxon>
        <taxon>Ascomycota</taxon>
        <taxon>Pezizomycotina</taxon>
        <taxon>Sordariomycetes</taxon>
        <taxon>Sordariomycetidae</taxon>
        <taxon>Diaporthales</taxon>
        <taxon>Cryphonectriaceae</taxon>
        <taxon>Cryphonectria-Endothia species complex</taxon>
        <taxon>Cryphonectria</taxon>
    </lineage>
</organism>
<feature type="compositionally biased region" description="Gly residues" evidence="1">
    <location>
        <begin position="16"/>
        <end position="27"/>
    </location>
</feature>